<name>A0A6H1P6Y3_PRIMG</name>
<evidence type="ECO:0000313" key="2">
    <source>
        <dbReference type="Proteomes" id="UP000501868"/>
    </source>
</evidence>
<accession>A0A6H1P6Y3</accession>
<dbReference type="EMBL" id="CP051128">
    <property type="protein sequence ID" value="QIZ09031.1"/>
    <property type="molecule type" value="Genomic_DNA"/>
</dbReference>
<dbReference type="GO" id="GO:0006508">
    <property type="term" value="P:proteolysis"/>
    <property type="evidence" value="ECO:0007669"/>
    <property type="project" value="UniProtKB-KW"/>
</dbReference>
<evidence type="ECO:0000313" key="1">
    <source>
        <dbReference type="EMBL" id="QIZ09031.1"/>
    </source>
</evidence>
<dbReference type="SUPFAM" id="SSF53163">
    <property type="entry name" value="HybD-like"/>
    <property type="match status" value="1"/>
</dbReference>
<reference evidence="1 2" key="2">
    <citation type="submission" date="2020-04" db="EMBL/GenBank/DDBJ databases">
        <authorList>
            <person name="Fomenkov A."/>
            <person name="Anton B.P."/>
            <person name="Roberts R.J."/>
        </authorList>
    </citation>
    <scope>NUCLEOTIDE SEQUENCE [LARGE SCALE GENOMIC DNA]</scope>
    <source>
        <strain evidence="1 2">S2</strain>
    </source>
</reference>
<organism evidence="1 2">
    <name type="scientific">Priestia megaterium</name>
    <name type="common">Bacillus megaterium</name>
    <dbReference type="NCBI Taxonomy" id="1404"/>
    <lineage>
        <taxon>Bacteria</taxon>
        <taxon>Bacillati</taxon>
        <taxon>Bacillota</taxon>
        <taxon>Bacilli</taxon>
        <taxon>Bacillales</taxon>
        <taxon>Bacillaceae</taxon>
        <taxon>Priestia</taxon>
    </lineage>
</organism>
<keyword evidence="1" id="KW-0378">Hydrolase</keyword>
<dbReference type="InterPro" id="IPR023430">
    <property type="entry name" value="Pept_HybD-like_dom_sf"/>
</dbReference>
<dbReference type="Pfam" id="PF06866">
    <property type="entry name" value="DUF1256"/>
    <property type="match status" value="1"/>
</dbReference>
<dbReference type="Proteomes" id="UP000501868">
    <property type="component" value="Chromosome"/>
</dbReference>
<dbReference type="GO" id="GO:0008233">
    <property type="term" value="F:peptidase activity"/>
    <property type="evidence" value="ECO:0007669"/>
    <property type="project" value="UniProtKB-KW"/>
</dbReference>
<dbReference type="InterPro" id="IPR009665">
    <property type="entry name" value="YyaC"/>
</dbReference>
<gene>
    <name evidence="1" type="primary">yyaC</name>
    <name evidence="1" type="ORF">HFZ78_21930</name>
</gene>
<protein>
    <submittedName>
        <fullName evidence="1">Spore protease YyaC</fullName>
    </submittedName>
</protein>
<proteinExistence type="predicted"/>
<sequence length="206" mass="22745">MWPFDGKKKTTEKAERSCYVSVKETTEGNELIDIVTKLKEVLSSTSREVIILCVGSDRSTGDSLGPIVGTMLTEADIPFPVYGTLEKPVHALNIKKILKDIYQKHNQPFILGIDACLGDERQIGFIFLKEGSLVPGMAVNKSLPSVGEYHMKAVVNYLDSLAPAQSLNNTRLFTVVKLAEVMAKIITQAVLGEPSTRKRPIENIQR</sequence>
<dbReference type="NCBIfam" id="TIGR02841">
    <property type="entry name" value="spore_YyaC"/>
    <property type="match status" value="1"/>
</dbReference>
<keyword evidence="1" id="KW-0645">Protease</keyword>
<reference evidence="1 2" key="1">
    <citation type="submission" date="2020-04" db="EMBL/GenBank/DDBJ databases">
        <title>Genome-Wide Identification of 5-Methylcytosine Sites in Bacterial Genomes By High-Throughput Sequencing of MspJI Restriction Fragments.</title>
        <authorList>
            <person name="Wu V."/>
        </authorList>
    </citation>
    <scope>NUCLEOTIDE SEQUENCE [LARGE SCALE GENOMIC DNA]</scope>
    <source>
        <strain evidence="1 2">S2</strain>
    </source>
</reference>
<dbReference type="AlphaFoldDB" id="A0A6H1P6Y3"/>